<evidence type="ECO:0000256" key="7">
    <source>
        <dbReference type="ARBA" id="ARBA00009987"/>
    </source>
</evidence>
<dbReference type="GO" id="GO:0005765">
    <property type="term" value="C:lysosomal membrane"/>
    <property type="evidence" value="ECO:0007669"/>
    <property type="project" value="UniProtKB-SubCell"/>
</dbReference>
<dbReference type="PANTHER" id="PTHR31441:SF2">
    <property type="entry name" value="FOLLICULIN"/>
    <property type="match status" value="1"/>
</dbReference>
<feature type="region of interest" description="Disordered" evidence="16">
    <location>
        <begin position="298"/>
        <end position="326"/>
    </location>
</feature>
<dbReference type="GO" id="GO:0005819">
    <property type="term" value="C:spindle"/>
    <property type="evidence" value="ECO:0007669"/>
    <property type="project" value="UniProtKB-SubCell"/>
</dbReference>
<dbReference type="Gene3D" id="3.40.50.12430">
    <property type="match status" value="1"/>
</dbReference>
<dbReference type="InterPro" id="IPR044886">
    <property type="entry name" value="FLCN_DENN_C_sf"/>
</dbReference>
<keyword evidence="14" id="KW-0539">Nucleus</keyword>
<comment type="caution">
    <text evidence="18">The sequence shown here is derived from an EMBL/GenBank/DDBJ whole genome shotgun (WGS) entry which is preliminary data.</text>
</comment>
<dbReference type="InterPro" id="IPR037520">
    <property type="entry name" value="Folliculin/SMCR8_longin"/>
</dbReference>
<evidence type="ECO:0000256" key="2">
    <source>
        <dbReference type="ARBA" id="ARBA00004138"/>
    </source>
</evidence>
<evidence type="ECO:0000313" key="19">
    <source>
        <dbReference type="Proteomes" id="UP001186944"/>
    </source>
</evidence>
<dbReference type="AlphaFoldDB" id="A0AA89BSS4"/>
<protein>
    <recommendedName>
        <fullName evidence="8">Folliculin</fullName>
    </recommendedName>
</protein>
<gene>
    <name evidence="18" type="ORF">FSP39_006103</name>
</gene>
<evidence type="ECO:0000256" key="4">
    <source>
        <dbReference type="ARBA" id="ARBA00004300"/>
    </source>
</evidence>
<sequence>MNAIISLCHFCELHGPQVLFCTQPHHPLERTSSSESDDTVTGVEGGATRRVKSPSVSSDPLSPTSTGPKNDSCEGCSSVRTGFISKDEEAQVHYISCKQPFDREVYSMSRQACIRSLSGEVCPGRDGPIFFGNEQLGHVLSYTFHIKDSQARGFQKKYSILVVMMDKIYLLNSWPFLVPHLKIVIDHIEKKANIVYEREEIKCPQRAHRLQSSIHPVPLIHHKPARSLVELTDDKHIFKLLHLAFVWILKACANRITETLLEGPPTEDSIIDMEKQEETEEGFCLLFSRKIGTDDVEEAGHGEEAVNIPPRGGEEEEEEEDGDGPIIKNTRHAMKILGQEKFHILAHHVVIGNQIIVRGAPKSLVKSFLSALKPLLPKGCCRMIGYSNMYEESWRCNFLGLTPDVTIPKHIMSNEAFVLLDITPLSEEEAPDFPADIDSLNRYSFNMASPSKLSEKTPSVLQKMKMTLRNENLTQEVVEQYLICLKEEWMNKVKVLFKFTKAGGSRTEEDTKKLLQVVGANPEDTPILKFWMEGLSVQYRNHIFTASKSQH</sequence>
<evidence type="ECO:0000256" key="12">
    <source>
        <dbReference type="ARBA" id="ARBA00023212"/>
    </source>
</evidence>
<organism evidence="18 19">
    <name type="scientific">Pinctada imbricata</name>
    <name type="common">Atlantic pearl-oyster</name>
    <name type="synonym">Pinctada martensii</name>
    <dbReference type="NCBI Taxonomy" id="66713"/>
    <lineage>
        <taxon>Eukaryota</taxon>
        <taxon>Metazoa</taxon>
        <taxon>Spiralia</taxon>
        <taxon>Lophotrochozoa</taxon>
        <taxon>Mollusca</taxon>
        <taxon>Bivalvia</taxon>
        <taxon>Autobranchia</taxon>
        <taxon>Pteriomorphia</taxon>
        <taxon>Pterioida</taxon>
        <taxon>Pterioidea</taxon>
        <taxon>Pteriidae</taxon>
        <taxon>Pinctada</taxon>
    </lineage>
</organism>
<evidence type="ECO:0000259" key="17">
    <source>
        <dbReference type="PROSITE" id="PS51834"/>
    </source>
</evidence>
<proteinExistence type="inferred from homology"/>
<dbReference type="GO" id="GO:0005634">
    <property type="term" value="C:nucleus"/>
    <property type="evidence" value="ECO:0007669"/>
    <property type="project" value="UniProtKB-SubCell"/>
</dbReference>
<dbReference type="GO" id="GO:1904263">
    <property type="term" value="P:positive regulation of TORC1 signaling"/>
    <property type="evidence" value="ECO:0007669"/>
    <property type="project" value="TreeGrafter"/>
</dbReference>
<keyword evidence="13" id="KW-0458">Lysosome</keyword>
<dbReference type="GO" id="GO:0005813">
    <property type="term" value="C:centrosome"/>
    <property type="evidence" value="ECO:0007669"/>
    <property type="project" value="UniProtKB-SubCell"/>
</dbReference>
<dbReference type="InterPro" id="IPR037521">
    <property type="entry name" value="FLCN/SMCR8_DENN"/>
</dbReference>
<comment type="subcellular location">
    <subcellularLocation>
        <location evidence="2">Cell projection</location>
        <location evidence="2">Cilium</location>
    </subcellularLocation>
    <subcellularLocation>
        <location evidence="4">Cytoplasm</location>
        <location evidence="4">Cytoskeleton</location>
        <location evidence="4">Microtubule organizing center</location>
        <location evidence="4">Centrosome</location>
    </subcellularLocation>
    <subcellularLocation>
        <location evidence="3">Cytoplasm</location>
        <location evidence="3">Cytoskeleton</location>
        <location evidence="3">Spindle</location>
    </subcellularLocation>
    <subcellularLocation>
        <location evidence="5">Cytoplasm</location>
        <location evidence="5">Cytosol</location>
    </subcellularLocation>
    <subcellularLocation>
        <location evidence="6">Lysosome membrane</location>
    </subcellularLocation>
    <subcellularLocation>
        <location evidence="1">Nucleus</location>
    </subcellularLocation>
</comment>
<evidence type="ECO:0000256" key="15">
    <source>
        <dbReference type="ARBA" id="ARBA00023273"/>
    </source>
</evidence>
<dbReference type="Pfam" id="PF11704">
    <property type="entry name" value="Folliculin"/>
    <property type="match status" value="1"/>
</dbReference>
<evidence type="ECO:0000256" key="6">
    <source>
        <dbReference type="ARBA" id="ARBA00004656"/>
    </source>
</evidence>
<evidence type="ECO:0000256" key="10">
    <source>
        <dbReference type="ARBA" id="ARBA00022490"/>
    </source>
</evidence>
<evidence type="ECO:0000256" key="3">
    <source>
        <dbReference type="ARBA" id="ARBA00004186"/>
    </source>
</evidence>
<evidence type="ECO:0000256" key="8">
    <source>
        <dbReference type="ARBA" id="ARBA00021824"/>
    </source>
</evidence>
<name>A0AA89BSS4_PINIB</name>
<dbReference type="PANTHER" id="PTHR31441">
    <property type="entry name" value="FOLLICULIN FAMILY MEMBER"/>
    <property type="match status" value="1"/>
</dbReference>
<dbReference type="Gene3D" id="1.10.10.1730">
    <property type="entry name" value="Folliculin"/>
    <property type="match status" value="1"/>
</dbReference>
<keyword evidence="11" id="KW-0472">Membrane</keyword>
<dbReference type="Proteomes" id="UP001186944">
    <property type="component" value="Unassembled WGS sequence"/>
</dbReference>
<evidence type="ECO:0000256" key="16">
    <source>
        <dbReference type="SAM" id="MobiDB-lite"/>
    </source>
</evidence>
<evidence type="ECO:0000256" key="1">
    <source>
        <dbReference type="ARBA" id="ARBA00004123"/>
    </source>
</evidence>
<dbReference type="GO" id="GO:0005096">
    <property type="term" value="F:GTPase activator activity"/>
    <property type="evidence" value="ECO:0007669"/>
    <property type="project" value="UniProtKB-KW"/>
</dbReference>
<keyword evidence="10" id="KW-0963">Cytoplasm</keyword>
<dbReference type="GO" id="GO:0005829">
    <property type="term" value="C:cytosol"/>
    <property type="evidence" value="ECO:0007669"/>
    <property type="project" value="UniProtKB-SubCell"/>
</dbReference>
<evidence type="ECO:0000256" key="14">
    <source>
        <dbReference type="ARBA" id="ARBA00023242"/>
    </source>
</evidence>
<evidence type="ECO:0000313" key="18">
    <source>
        <dbReference type="EMBL" id="KAK3089739.1"/>
    </source>
</evidence>
<keyword evidence="12" id="KW-0206">Cytoskeleton</keyword>
<evidence type="ECO:0000256" key="13">
    <source>
        <dbReference type="ARBA" id="ARBA00023228"/>
    </source>
</evidence>
<dbReference type="GO" id="GO:0005929">
    <property type="term" value="C:cilium"/>
    <property type="evidence" value="ECO:0007669"/>
    <property type="project" value="UniProtKB-SubCell"/>
</dbReference>
<dbReference type="EMBL" id="VSWD01000010">
    <property type="protein sequence ID" value="KAK3089739.1"/>
    <property type="molecule type" value="Genomic_DNA"/>
</dbReference>
<feature type="compositionally biased region" description="Polar residues" evidence="16">
    <location>
        <begin position="54"/>
        <end position="69"/>
    </location>
</feature>
<keyword evidence="19" id="KW-1185">Reference proteome</keyword>
<feature type="region of interest" description="Disordered" evidence="16">
    <location>
        <begin position="28"/>
        <end position="75"/>
    </location>
</feature>
<evidence type="ECO:0000256" key="9">
    <source>
        <dbReference type="ARBA" id="ARBA00022468"/>
    </source>
</evidence>
<accession>A0AA89BSS4</accession>
<feature type="compositionally biased region" description="Acidic residues" evidence="16">
    <location>
        <begin position="314"/>
        <end position="323"/>
    </location>
</feature>
<reference evidence="18" key="1">
    <citation type="submission" date="2019-08" db="EMBL/GenBank/DDBJ databases">
        <title>The improved chromosome-level genome for the pearl oyster Pinctada fucata martensii using PacBio sequencing and Hi-C.</title>
        <authorList>
            <person name="Zheng Z."/>
        </authorList>
    </citation>
    <scope>NUCLEOTIDE SEQUENCE</scope>
    <source>
        <strain evidence="18">ZZ-2019</strain>
        <tissue evidence="18">Adductor muscle</tissue>
    </source>
</reference>
<evidence type="ECO:0000256" key="11">
    <source>
        <dbReference type="ARBA" id="ARBA00023136"/>
    </source>
</evidence>
<dbReference type="Pfam" id="PF16692">
    <property type="entry name" value="Folliculin_C"/>
    <property type="match status" value="1"/>
</dbReference>
<comment type="similarity">
    <text evidence="7">Belongs to the folliculin family.</text>
</comment>
<keyword evidence="15" id="KW-0966">Cell projection</keyword>
<keyword evidence="9" id="KW-0343">GTPase activation</keyword>
<feature type="domain" description="UDENN FLCN/SMCR8-type" evidence="17">
    <location>
        <begin position="74"/>
        <end position="536"/>
    </location>
</feature>
<dbReference type="PROSITE" id="PS51834">
    <property type="entry name" value="DENN_FLCN_SMCR8"/>
    <property type="match status" value="1"/>
</dbReference>
<dbReference type="InterPro" id="IPR021713">
    <property type="entry name" value="Folliculin"/>
</dbReference>
<dbReference type="GO" id="GO:0000122">
    <property type="term" value="P:negative regulation of transcription by RNA polymerase II"/>
    <property type="evidence" value="ECO:0007669"/>
    <property type="project" value="TreeGrafter"/>
</dbReference>
<dbReference type="InterPro" id="IPR032035">
    <property type="entry name" value="Folliculin_DENN"/>
</dbReference>
<evidence type="ECO:0000256" key="5">
    <source>
        <dbReference type="ARBA" id="ARBA00004514"/>
    </source>
</evidence>